<evidence type="ECO:0000313" key="1">
    <source>
        <dbReference type="EMBL" id="OGG86025.1"/>
    </source>
</evidence>
<reference evidence="1 2" key="1">
    <citation type="journal article" date="2016" name="Nat. Commun.">
        <title>Thousands of microbial genomes shed light on interconnected biogeochemical processes in an aquifer system.</title>
        <authorList>
            <person name="Anantharaman K."/>
            <person name="Brown C.T."/>
            <person name="Hug L.A."/>
            <person name="Sharon I."/>
            <person name="Castelle C.J."/>
            <person name="Probst A.J."/>
            <person name="Thomas B.C."/>
            <person name="Singh A."/>
            <person name="Wilkins M.J."/>
            <person name="Karaoz U."/>
            <person name="Brodie E.L."/>
            <person name="Williams K.H."/>
            <person name="Hubbard S.S."/>
            <person name="Banfield J.F."/>
        </authorList>
    </citation>
    <scope>NUCLEOTIDE SEQUENCE [LARGE SCALE GENOMIC DNA]</scope>
</reference>
<dbReference type="Pfam" id="PF09876">
    <property type="entry name" value="DUF2103"/>
    <property type="match status" value="1"/>
</dbReference>
<proteinExistence type="predicted"/>
<organism evidence="1 2">
    <name type="scientific">Candidatus Kaiserbacteria bacterium RIFOXYB1_FULL_46_14</name>
    <dbReference type="NCBI Taxonomy" id="1798531"/>
    <lineage>
        <taxon>Bacteria</taxon>
        <taxon>Candidatus Kaiseribacteriota</taxon>
    </lineage>
</organism>
<sequence length="109" mass="11632">MTKYSRSGGKFSGNHTTLSPTASVVADIASQCSSVTKISPGFLKSGLKSANGNRRLKIRDNGVCIVLQVRDNISHQEIYVYVSDMQAAKLAIAKGARNAGLAISFNDKE</sequence>
<dbReference type="AlphaFoldDB" id="A0A1F6FJJ3"/>
<gene>
    <name evidence="1" type="ORF">A2392_00980</name>
</gene>
<accession>A0A1F6FJJ3</accession>
<evidence type="ECO:0000313" key="2">
    <source>
        <dbReference type="Proteomes" id="UP000177395"/>
    </source>
</evidence>
<protein>
    <submittedName>
        <fullName evidence="1">Uncharacterized protein</fullName>
    </submittedName>
</protein>
<dbReference type="InterPro" id="IPR018664">
    <property type="entry name" value="DUF2103_metal-binding"/>
</dbReference>
<dbReference type="EMBL" id="MFMS01000002">
    <property type="protein sequence ID" value="OGG86025.1"/>
    <property type="molecule type" value="Genomic_DNA"/>
</dbReference>
<name>A0A1F6FJJ3_9BACT</name>
<comment type="caution">
    <text evidence="1">The sequence shown here is derived from an EMBL/GenBank/DDBJ whole genome shotgun (WGS) entry which is preliminary data.</text>
</comment>
<dbReference type="Proteomes" id="UP000177395">
    <property type="component" value="Unassembled WGS sequence"/>
</dbReference>